<dbReference type="HOGENOM" id="CLU_2097626_0_0_1"/>
<protein>
    <submittedName>
        <fullName evidence="1">Uncharacterized protein</fullName>
    </submittedName>
</protein>
<dbReference type="VEuPathDB" id="FungiDB:PCH_Pc15g00920"/>
<evidence type="ECO:0000313" key="1">
    <source>
        <dbReference type="EMBL" id="CAP82978.1"/>
    </source>
</evidence>
<reference evidence="1 2" key="1">
    <citation type="journal article" date="2008" name="Nat. Biotechnol.">
        <title>Genome sequencing and analysis of the filamentous fungus Penicillium chrysogenum.</title>
        <authorList>
            <person name="van den Berg M.A."/>
            <person name="Albang R."/>
            <person name="Albermann K."/>
            <person name="Badger J.H."/>
            <person name="Daran J.-M."/>
            <person name="Driessen A.J.M."/>
            <person name="Garcia-Estrada C."/>
            <person name="Fedorova N.D."/>
            <person name="Harris D.M."/>
            <person name="Heijne W.H.M."/>
            <person name="Joardar V.S."/>
            <person name="Kiel J.A.K.W."/>
            <person name="Kovalchuk A."/>
            <person name="Martin J.F."/>
            <person name="Nierman W.C."/>
            <person name="Nijland J.G."/>
            <person name="Pronk J.T."/>
            <person name="Roubos J.A."/>
            <person name="van der Klei I.J."/>
            <person name="van Peij N.N.M.E."/>
            <person name="Veenhuis M."/>
            <person name="von Doehren H."/>
            <person name="Wagner C."/>
            <person name="Wortman J.R."/>
            <person name="Bovenberg R.A.L."/>
        </authorList>
    </citation>
    <scope>NUCLEOTIDE SEQUENCE [LARGE SCALE GENOMIC DNA]</scope>
    <source>
        <strain evidence="2">ATCC 28089 / DSM 1075 / NRRL 1951 / Wisconsin 54-1255</strain>
    </source>
</reference>
<name>B6H6N6_PENRW</name>
<proteinExistence type="predicted"/>
<keyword evidence="2" id="KW-1185">Reference proteome</keyword>
<evidence type="ECO:0000313" key="2">
    <source>
        <dbReference type="Proteomes" id="UP000000724"/>
    </source>
</evidence>
<sequence length="116" mass="13342">MTVCPTSGSQIEGDNLFEYRTFAMEDDGLDRRHAQHGRRGLHHREGIGMDAVYRDRLEGEKYMLTLNLEGYKIVPIRGDLGRSRDPVAGIPLVPKWRIDICRRTDKPEVHRTVRAV</sequence>
<organism evidence="1 2">
    <name type="scientific">Penicillium rubens (strain ATCC 28089 / DSM 1075 / NRRL 1951 / Wisconsin 54-1255)</name>
    <name type="common">Penicillium chrysogenum</name>
    <dbReference type="NCBI Taxonomy" id="500485"/>
    <lineage>
        <taxon>Eukaryota</taxon>
        <taxon>Fungi</taxon>
        <taxon>Dikarya</taxon>
        <taxon>Ascomycota</taxon>
        <taxon>Pezizomycotina</taxon>
        <taxon>Eurotiomycetes</taxon>
        <taxon>Eurotiomycetidae</taxon>
        <taxon>Eurotiales</taxon>
        <taxon>Aspergillaceae</taxon>
        <taxon>Penicillium</taxon>
        <taxon>Penicillium chrysogenum species complex</taxon>
    </lineage>
</organism>
<dbReference type="Proteomes" id="UP000000724">
    <property type="component" value="Contig Pc00c15"/>
</dbReference>
<dbReference type="AlphaFoldDB" id="B6H6N6"/>
<accession>B6H6N6</accession>
<gene>
    <name evidence="1" type="ORF">Pc15g00920</name>
    <name evidence="1" type="ORF">PCH_Pc15g00920</name>
</gene>
<dbReference type="EMBL" id="AM920430">
    <property type="protein sequence ID" value="CAP82978.1"/>
    <property type="molecule type" value="Genomic_DNA"/>
</dbReference>